<accession>A0A0L0FLM4</accession>
<feature type="domain" description="CRAL-TRIO" evidence="1">
    <location>
        <begin position="29"/>
        <end position="187"/>
    </location>
</feature>
<reference evidence="2 3" key="1">
    <citation type="submission" date="2011-02" db="EMBL/GenBank/DDBJ databases">
        <title>The Genome Sequence of Sphaeroforma arctica JP610.</title>
        <authorList>
            <consortium name="The Broad Institute Genome Sequencing Platform"/>
            <person name="Russ C."/>
            <person name="Cuomo C."/>
            <person name="Young S.K."/>
            <person name="Zeng Q."/>
            <person name="Gargeya S."/>
            <person name="Alvarado L."/>
            <person name="Berlin A."/>
            <person name="Chapman S.B."/>
            <person name="Chen Z."/>
            <person name="Freedman E."/>
            <person name="Gellesch M."/>
            <person name="Goldberg J."/>
            <person name="Griggs A."/>
            <person name="Gujja S."/>
            <person name="Heilman E."/>
            <person name="Heiman D."/>
            <person name="Howarth C."/>
            <person name="Mehta T."/>
            <person name="Neiman D."/>
            <person name="Pearson M."/>
            <person name="Roberts A."/>
            <person name="Saif S."/>
            <person name="Shea T."/>
            <person name="Shenoy N."/>
            <person name="Sisk P."/>
            <person name="Stolte C."/>
            <person name="Sykes S."/>
            <person name="White J."/>
            <person name="Yandava C."/>
            <person name="Burger G."/>
            <person name="Gray M.W."/>
            <person name="Holland P.W.H."/>
            <person name="King N."/>
            <person name="Lang F.B.F."/>
            <person name="Roger A.J."/>
            <person name="Ruiz-Trillo I."/>
            <person name="Haas B."/>
            <person name="Nusbaum C."/>
            <person name="Birren B."/>
        </authorList>
    </citation>
    <scope>NUCLEOTIDE SEQUENCE [LARGE SCALE GENOMIC DNA]</scope>
    <source>
        <strain evidence="2 3">JP610</strain>
    </source>
</reference>
<dbReference type="AlphaFoldDB" id="A0A0L0FLM4"/>
<dbReference type="SUPFAM" id="SSF52087">
    <property type="entry name" value="CRAL/TRIO domain"/>
    <property type="match status" value="1"/>
</dbReference>
<sequence length="201" mass="23223">ICDLYSHFHPQLCSYYEWRDALNPNRAAECLDVLKFGMVHFHGMDTEQDPVMYVNVGNFMVKNTTIRALEHFAEVIHQEVMRLNPTRGYADIVVDCKGFSMRTNVDLTMYQELIKIGSSCLPEITKRLFVINTPYAVRGVYNFCKGFLDERTLDKVRFLNSDFPKLMKFIPASELPEIYGGESKYTREPYADATDDNMCLA</sequence>
<gene>
    <name evidence="2" type="ORF">SARC_10602</name>
</gene>
<dbReference type="SMART" id="SM00516">
    <property type="entry name" value="SEC14"/>
    <property type="match status" value="1"/>
</dbReference>
<evidence type="ECO:0000313" key="3">
    <source>
        <dbReference type="Proteomes" id="UP000054560"/>
    </source>
</evidence>
<dbReference type="STRING" id="667725.A0A0L0FLM4"/>
<dbReference type="eggNOG" id="KOG1471">
    <property type="taxonomic scope" value="Eukaryota"/>
</dbReference>
<dbReference type="OrthoDB" id="1434354at2759"/>
<dbReference type="RefSeq" id="XP_014150825.1">
    <property type="nucleotide sequence ID" value="XM_014295350.1"/>
</dbReference>
<dbReference type="Gene3D" id="3.40.525.10">
    <property type="entry name" value="CRAL-TRIO lipid binding domain"/>
    <property type="match status" value="1"/>
</dbReference>
<dbReference type="CDD" id="cd00170">
    <property type="entry name" value="SEC14"/>
    <property type="match status" value="1"/>
</dbReference>
<protein>
    <recommendedName>
        <fullName evidence="1">CRAL-TRIO domain-containing protein</fullName>
    </recommendedName>
</protein>
<dbReference type="InterPro" id="IPR052432">
    <property type="entry name" value="PITP/CRAL-TRIO"/>
</dbReference>
<dbReference type="PANTHER" id="PTHR46590:SF4">
    <property type="entry name" value="CRAL-TRIO DOMAIN-CONTAINING PROTEIN"/>
    <property type="match status" value="1"/>
</dbReference>
<proteinExistence type="predicted"/>
<dbReference type="Pfam" id="PF00650">
    <property type="entry name" value="CRAL_TRIO"/>
    <property type="match status" value="1"/>
</dbReference>
<organism evidence="2 3">
    <name type="scientific">Sphaeroforma arctica JP610</name>
    <dbReference type="NCBI Taxonomy" id="667725"/>
    <lineage>
        <taxon>Eukaryota</taxon>
        <taxon>Ichthyosporea</taxon>
        <taxon>Ichthyophonida</taxon>
        <taxon>Sphaeroforma</taxon>
    </lineage>
</organism>
<name>A0A0L0FLM4_9EUKA</name>
<dbReference type="InterPro" id="IPR036865">
    <property type="entry name" value="CRAL-TRIO_dom_sf"/>
</dbReference>
<dbReference type="EMBL" id="KQ242914">
    <property type="protein sequence ID" value="KNC76923.1"/>
    <property type="molecule type" value="Genomic_DNA"/>
</dbReference>
<dbReference type="PROSITE" id="PS50191">
    <property type="entry name" value="CRAL_TRIO"/>
    <property type="match status" value="1"/>
</dbReference>
<dbReference type="GeneID" id="25911106"/>
<evidence type="ECO:0000313" key="2">
    <source>
        <dbReference type="EMBL" id="KNC76923.1"/>
    </source>
</evidence>
<dbReference type="PANTHER" id="PTHR46590">
    <property type="entry name" value="PHOSPHATIDYLINOSITOL TRANSFER PROTEIN CSR1-RELATED"/>
    <property type="match status" value="1"/>
</dbReference>
<feature type="non-terminal residue" evidence="2">
    <location>
        <position position="1"/>
    </location>
</feature>
<dbReference type="Proteomes" id="UP000054560">
    <property type="component" value="Unassembled WGS sequence"/>
</dbReference>
<keyword evidence="3" id="KW-1185">Reference proteome</keyword>
<dbReference type="InterPro" id="IPR001251">
    <property type="entry name" value="CRAL-TRIO_dom"/>
</dbReference>
<evidence type="ECO:0000259" key="1">
    <source>
        <dbReference type="PROSITE" id="PS50191"/>
    </source>
</evidence>